<protein>
    <recommendedName>
        <fullName evidence="3">Intein C-terminal splicing domain-containing protein</fullName>
    </recommendedName>
</protein>
<evidence type="ECO:0000313" key="1">
    <source>
        <dbReference type="EMBL" id="GAA1621905.1"/>
    </source>
</evidence>
<organism evidence="1 2">
    <name type="scientific">Kribbella alba</name>
    <dbReference type="NCBI Taxonomy" id="190197"/>
    <lineage>
        <taxon>Bacteria</taxon>
        <taxon>Bacillati</taxon>
        <taxon>Actinomycetota</taxon>
        <taxon>Actinomycetes</taxon>
        <taxon>Propionibacteriales</taxon>
        <taxon>Kribbellaceae</taxon>
        <taxon>Kribbella</taxon>
    </lineage>
</organism>
<comment type="caution">
    <text evidence="1">The sequence shown here is derived from an EMBL/GenBank/DDBJ whole genome shotgun (WGS) entry which is preliminary data.</text>
</comment>
<dbReference type="EMBL" id="BAAANE010000002">
    <property type="protein sequence ID" value="GAA1621905.1"/>
    <property type="molecule type" value="Genomic_DNA"/>
</dbReference>
<reference evidence="1 2" key="1">
    <citation type="journal article" date="2019" name="Int. J. Syst. Evol. Microbiol.">
        <title>The Global Catalogue of Microorganisms (GCM) 10K type strain sequencing project: providing services to taxonomists for standard genome sequencing and annotation.</title>
        <authorList>
            <consortium name="The Broad Institute Genomics Platform"/>
            <consortium name="The Broad Institute Genome Sequencing Center for Infectious Disease"/>
            <person name="Wu L."/>
            <person name="Ma J."/>
        </authorList>
    </citation>
    <scope>NUCLEOTIDE SEQUENCE [LARGE SCALE GENOMIC DNA]</scope>
    <source>
        <strain evidence="1 2">JCM 14306</strain>
    </source>
</reference>
<gene>
    <name evidence="1" type="ORF">GCM10009744_06370</name>
</gene>
<evidence type="ECO:0000313" key="2">
    <source>
        <dbReference type="Proteomes" id="UP001501319"/>
    </source>
</evidence>
<proteinExistence type="predicted"/>
<name>A0ABN2EYF5_9ACTN</name>
<dbReference type="Proteomes" id="UP001501319">
    <property type="component" value="Unassembled WGS sequence"/>
</dbReference>
<keyword evidence="2" id="KW-1185">Reference proteome</keyword>
<accession>A0ABN2EYF5</accession>
<evidence type="ECO:0008006" key="3">
    <source>
        <dbReference type="Google" id="ProtNLM"/>
    </source>
</evidence>
<sequence>MHTYYVLAGNTPLLVHNCGGARFEVDSNGIATDLKRLGRGSTGRTAPNSLSEKLAMESAMSNPGAAGLYL</sequence>